<evidence type="ECO:0000256" key="2">
    <source>
        <dbReference type="SAM" id="Phobius"/>
    </source>
</evidence>
<evidence type="ECO:0000256" key="1">
    <source>
        <dbReference type="SAM" id="MobiDB-lite"/>
    </source>
</evidence>
<accession>A0ABR5A999</accession>
<dbReference type="EMBL" id="JXAL01000001">
    <property type="protein sequence ID" value="KIL37631.1"/>
    <property type="molecule type" value="Genomic_DNA"/>
</dbReference>
<sequence>MCKGVRGRDWIQMTLVIILMALFGMLILVIQPPKVSAMLQEAAVPNGSQQVLNPIEGGMDQIASGETVDKLANSTELTNPADSVISEQSVPETTGIVDNTIDRIVDPVASQPVAEVPPLTVETAAGKLEAPAIKVDPKDVSKPIRSIRDTAVEPATVTKPLVDDMPDPEEVLAEIDLPKDENSNVDLPETVLSDEDLSNAQAGSVQKETVVIGIASATKNYSGASHKRTQSQDSPINPASKRPMPFPEQAINASQVTLASGAGGGQPAGSGSASPAGGWMALADTSADGNPNDSARKIFSGYLLGFDQWCQPPPEHPPMAHFFSQHFDD</sequence>
<feature type="transmembrane region" description="Helical" evidence="2">
    <location>
        <begin position="12"/>
        <end position="30"/>
    </location>
</feature>
<keyword evidence="2" id="KW-0472">Membrane</keyword>
<feature type="region of interest" description="Disordered" evidence="1">
    <location>
        <begin position="221"/>
        <end position="246"/>
    </location>
</feature>
<protein>
    <submittedName>
        <fullName evidence="3">Uncharacterized protein</fullName>
    </submittedName>
</protein>
<comment type="caution">
    <text evidence="3">The sequence shown here is derived from an EMBL/GenBank/DDBJ whole genome shotgun (WGS) entry which is preliminary data.</text>
</comment>
<keyword evidence="4" id="KW-1185">Reference proteome</keyword>
<proteinExistence type="predicted"/>
<gene>
    <name evidence="3" type="ORF">SD71_03260</name>
</gene>
<keyword evidence="2" id="KW-0812">Transmembrane</keyword>
<reference evidence="3 4" key="1">
    <citation type="submission" date="2014-12" db="EMBL/GenBank/DDBJ databases">
        <title>Draft genome sequence of Cohnella kolymensis strain B-2846.</title>
        <authorList>
            <person name="Karlyshev A.V."/>
            <person name="Kudryashova E.B."/>
        </authorList>
    </citation>
    <scope>NUCLEOTIDE SEQUENCE [LARGE SCALE GENOMIC DNA]</scope>
    <source>
        <strain evidence="3 4">VKM B-2846</strain>
    </source>
</reference>
<dbReference type="Proteomes" id="UP000054526">
    <property type="component" value="Unassembled WGS sequence"/>
</dbReference>
<organism evidence="3 4">
    <name type="scientific">Cohnella kolymensis</name>
    <dbReference type="NCBI Taxonomy" id="1590652"/>
    <lineage>
        <taxon>Bacteria</taxon>
        <taxon>Bacillati</taxon>
        <taxon>Bacillota</taxon>
        <taxon>Bacilli</taxon>
        <taxon>Bacillales</taxon>
        <taxon>Paenibacillaceae</taxon>
        <taxon>Cohnella</taxon>
    </lineage>
</organism>
<name>A0ABR5A999_9BACL</name>
<evidence type="ECO:0000313" key="3">
    <source>
        <dbReference type="EMBL" id="KIL37631.1"/>
    </source>
</evidence>
<dbReference type="RefSeq" id="WP_041059349.1">
    <property type="nucleotide sequence ID" value="NZ_JXAL01000001.1"/>
</dbReference>
<keyword evidence="2" id="KW-1133">Transmembrane helix</keyword>
<evidence type="ECO:0000313" key="4">
    <source>
        <dbReference type="Proteomes" id="UP000054526"/>
    </source>
</evidence>